<reference evidence="1 2" key="1">
    <citation type="journal article" date="2020" name="ISME J.">
        <title>Uncovering the hidden diversity of litter-decomposition mechanisms in mushroom-forming fungi.</title>
        <authorList>
            <person name="Floudas D."/>
            <person name="Bentzer J."/>
            <person name="Ahren D."/>
            <person name="Johansson T."/>
            <person name="Persson P."/>
            <person name="Tunlid A."/>
        </authorList>
    </citation>
    <scope>NUCLEOTIDE SEQUENCE [LARGE SCALE GENOMIC DNA]</scope>
    <source>
        <strain evidence="1 2">CBS 175.51</strain>
    </source>
</reference>
<comment type="caution">
    <text evidence="1">The sequence shown here is derived from an EMBL/GenBank/DDBJ whole genome shotgun (WGS) entry which is preliminary data.</text>
</comment>
<proteinExistence type="predicted"/>
<evidence type="ECO:0000313" key="2">
    <source>
        <dbReference type="Proteomes" id="UP000541558"/>
    </source>
</evidence>
<dbReference type="Proteomes" id="UP000541558">
    <property type="component" value="Unassembled WGS sequence"/>
</dbReference>
<dbReference type="AlphaFoldDB" id="A0A8H5CE20"/>
<name>A0A8H5CE20_9AGAR</name>
<dbReference type="EMBL" id="JAACJK010000005">
    <property type="protein sequence ID" value="KAF5340010.1"/>
    <property type="molecule type" value="Genomic_DNA"/>
</dbReference>
<evidence type="ECO:0000313" key="1">
    <source>
        <dbReference type="EMBL" id="KAF5340010.1"/>
    </source>
</evidence>
<keyword evidence="2" id="KW-1185">Reference proteome</keyword>
<organism evidence="1 2">
    <name type="scientific">Ephemerocybe angulata</name>
    <dbReference type="NCBI Taxonomy" id="980116"/>
    <lineage>
        <taxon>Eukaryota</taxon>
        <taxon>Fungi</taxon>
        <taxon>Dikarya</taxon>
        <taxon>Basidiomycota</taxon>
        <taxon>Agaricomycotina</taxon>
        <taxon>Agaricomycetes</taxon>
        <taxon>Agaricomycetidae</taxon>
        <taxon>Agaricales</taxon>
        <taxon>Agaricineae</taxon>
        <taxon>Psathyrellaceae</taxon>
        <taxon>Ephemerocybe</taxon>
    </lineage>
</organism>
<sequence length="70" mass="8869">MVGSIRSKCPTLSLPFDLPVEDHRPVRVFWTLETSQYIVRLEHPTRDLTRNELQRKQWWNWRRRRRRRRR</sequence>
<protein>
    <submittedName>
        <fullName evidence="1">Uncharacterized protein</fullName>
    </submittedName>
</protein>
<accession>A0A8H5CE20</accession>
<gene>
    <name evidence="1" type="ORF">D9611_012331</name>
</gene>